<dbReference type="Proteomes" id="UP000290482">
    <property type="component" value="Chromosome"/>
</dbReference>
<feature type="domain" description="GmrSD restriction endonucleases N-terminal" evidence="1">
    <location>
        <begin position="14"/>
        <end position="225"/>
    </location>
</feature>
<accession>A0A448ZXE5</accession>
<reference evidence="2 3" key="1">
    <citation type="submission" date="2019-01" db="EMBL/GenBank/DDBJ databases">
        <authorList>
            <consortium name="Pathogen Informatics"/>
        </authorList>
    </citation>
    <scope>NUCLEOTIDE SEQUENCE [LARGE SCALE GENOMIC DNA]</scope>
    <source>
        <strain evidence="2 3">NCTC10112</strain>
    </source>
</reference>
<dbReference type="RefSeq" id="WP_027120276.1">
    <property type="nucleotide sequence ID" value="NZ_LR214940.1"/>
</dbReference>
<dbReference type="Pfam" id="PF03235">
    <property type="entry name" value="GmrSD_N"/>
    <property type="match status" value="1"/>
</dbReference>
<dbReference type="PANTHER" id="PTHR35149">
    <property type="entry name" value="SLL5132 PROTEIN"/>
    <property type="match status" value="1"/>
</dbReference>
<dbReference type="InterPro" id="IPR004919">
    <property type="entry name" value="GmrSD_N"/>
</dbReference>
<dbReference type="OrthoDB" id="9798761at2"/>
<sequence length="232" mass="27607">MKANDENMLDYMFMNRRQYHIPVYQRNYDWKKENCILLYNDIIQAAKNDKKHFFGSIVQVNLKEENGVNNYLIIDGQQRMTSVYLLLKALYDLETHPYNKEDLERLLFNFRDSKKYSNNLIGKLKLKPIKTDNKQFEYLMSDNVEKMDDTSNIKINYELFKSLIKDSIKSKIETSQILRGIKNLEVVMITLQEEKNGLGDNPQEVFERINSTGEDLTLSDLIRNFCINDWFR</sequence>
<evidence type="ECO:0000259" key="1">
    <source>
        <dbReference type="Pfam" id="PF03235"/>
    </source>
</evidence>
<evidence type="ECO:0000313" key="3">
    <source>
        <dbReference type="Proteomes" id="UP000290482"/>
    </source>
</evidence>
<name>A0A448ZXE5_METOS</name>
<dbReference type="PANTHER" id="PTHR35149:SF2">
    <property type="entry name" value="DUF262 DOMAIN-CONTAINING PROTEIN"/>
    <property type="match status" value="1"/>
</dbReference>
<organism evidence="2 3">
    <name type="scientific">Metamycoplasma orale</name>
    <name type="common">Mycoplasma orale</name>
    <dbReference type="NCBI Taxonomy" id="2121"/>
    <lineage>
        <taxon>Bacteria</taxon>
        <taxon>Bacillati</taxon>
        <taxon>Mycoplasmatota</taxon>
        <taxon>Mycoplasmoidales</taxon>
        <taxon>Metamycoplasmataceae</taxon>
        <taxon>Metamycoplasma</taxon>
    </lineage>
</organism>
<evidence type="ECO:0000313" key="2">
    <source>
        <dbReference type="EMBL" id="VEU55929.1"/>
    </source>
</evidence>
<dbReference type="KEGG" id="mob:NCTC10112_00516"/>
<dbReference type="EMBL" id="LR214940">
    <property type="protein sequence ID" value="VEU55929.1"/>
    <property type="molecule type" value="Genomic_DNA"/>
</dbReference>
<dbReference type="AlphaFoldDB" id="A0A448ZXE5"/>
<protein>
    <submittedName>
        <fullName evidence="2">Uncharacterized conserved protein</fullName>
    </submittedName>
</protein>
<proteinExistence type="predicted"/>
<gene>
    <name evidence="2" type="ORF">NCTC10112_00516</name>
</gene>
<keyword evidence="3" id="KW-1185">Reference proteome</keyword>